<proteinExistence type="predicted"/>
<feature type="compositionally biased region" description="Basic residues" evidence="1">
    <location>
        <begin position="101"/>
        <end position="110"/>
    </location>
</feature>
<comment type="caution">
    <text evidence="2">The sequence shown here is derived from an EMBL/GenBank/DDBJ whole genome shotgun (WGS) entry which is preliminary data.</text>
</comment>
<feature type="compositionally biased region" description="Basic and acidic residues" evidence="1">
    <location>
        <begin position="111"/>
        <end position="124"/>
    </location>
</feature>
<reference evidence="2" key="1">
    <citation type="submission" date="2021-02" db="EMBL/GenBank/DDBJ databases">
        <authorList>
            <person name="Nowell W R."/>
        </authorList>
    </citation>
    <scope>NUCLEOTIDE SEQUENCE</scope>
</reference>
<sequence>MHSSTYSHGTTRTNQQFYLPELHNGELLLAPAVECITSHTDFTLINYRHHQNLKFIAVGTKAQCEAKRKAILCETSQFEYNDSENDLDEVEAFIHRRPKTVKPIKPKKRHIENQADEHGDHISQ</sequence>
<evidence type="ECO:0000256" key="1">
    <source>
        <dbReference type="SAM" id="MobiDB-lite"/>
    </source>
</evidence>
<dbReference type="AlphaFoldDB" id="A0A8S2Y1Q9"/>
<dbReference type="Proteomes" id="UP000681722">
    <property type="component" value="Unassembled WGS sequence"/>
</dbReference>
<accession>A0A8S2Y1Q9</accession>
<protein>
    <submittedName>
        <fullName evidence="2">Uncharacterized protein</fullName>
    </submittedName>
</protein>
<dbReference type="EMBL" id="CAJOBC010111925">
    <property type="protein sequence ID" value="CAF4532336.1"/>
    <property type="molecule type" value="Genomic_DNA"/>
</dbReference>
<organism evidence="2 3">
    <name type="scientific">Didymodactylos carnosus</name>
    <dbReference type="NCBI Taxonomy" id="1234261"/>
    <lineage>
        <taxon>Eukaryota</taxon>
        <taxon>Metazoa</taxon>
        <taxon>Spiralia</taxon>
        <taxon>Gnathifera</taxon>
        <taxon>Rotifera</taxon>
        <taxon>Eurotatoria</taxon>
        <taxon>Bdelloidea</taxon>
        <taxon>Philodinida</taxon>
        <taxon>Philodinidae</taxon>
        <taxon>Didymodactylos</taxon>
    </lineage>
</organism>
<evidence type="ECO:0000313" key="2">
    <source>
        <dbReference type="EMBL" id="CAF4532336.1"/>
    </source>
</evidence>
<gene>
    <name evidence="2" type="ORF">SRO942_LOCUS46254</name>
</gene>
<name>A0A8S2Y1Q9_9BILA</name>
<evidence type="ECO:0000313" key="3">
    <source>
        <dbReference type="Proteomes" id="UP000681722"/>
    </source>
</evidence>
<feature type="region of interest" description="Disordered" evidence="1">
    <location>
        <begin position="101"/>
        <end position="124"/>
    </location>
</feature>